<dbReference type="EMBL" id="WJBH02000001">
    <property type="protein sequence ID" value="KAI9565301.1"/>
    <property type="molecule type" value="Genomic_DNA"/>
</dbReference>
<reference evidence="3 4" key="1">
    <citation type="submission" date="2022-05" db="EMBL/GenBank/DDBJ databases">
        <title>A multi-omics perspective on studying reproductive biology in Daphnia sinensis.</title>
        <authorList>
            <person name="Jia J."/>
        </authorList>
    </citation>
    <scope>NUCLEOTIDE SEQUENCE [LARGE SCALE GENOMIC DNA]</scope>
    <source>
        <strain evidence="3 4">WSL</strain>
    </source>
</reference>
<keyword evidence="4" id="KW-1185">Reference proteome</keyword>
<evidence type="ECO:0000259" key="2">
    <source>
        <dbReference type="Pfam" id="PF21787"/>
    </source>
</evidence>
<dbReference type="Pfam" id="PF21787">
    <property type="entry name" value="TNP-like_RNaseH_N"/>
    <property type="match status" value="1"/>
</dbReference>
<evidence type="ECO:0000313" key="4">
    <source>
        <dbReference type="Proteomes" id="UP000820818"/>
    </source>
</evidence>
<evidence type="ECO:0000313" key="3">
    <source>
        <dbReference type="EMBL" id="KAI9565301.1"/>
    </source>
</evidence>
<comment type="caution">
    <text evidence="3">The sequence shown here is derived from an EMBL/GenBank/DDBJ whole genome shotgun (WGS) entry which is preliminary data.</text>
</comment>
<evidence type="ECO:0000256" key="1">
    <source>
        <dbReference type="SAM" id="Phobius"/>
    </source>
</evidence>
<gene>
    <name evidence="3" type="ORF">GHT06_009089</name>
</gene>
<dbReference type="Proteomes" id="UP000820818">
    <property type="component" value="Linkage Group LG1"/>
</dbReference>
<organism evidence="3 4">
    <name type="scientific">Daphnia sinensis</name>
    <dbReference type="NCBI Taxonomy" id="1820382"/>
    <lineage>
        <taxon>Eukaryota</taxon>
        <taxon>Metazoa</taxon>
        <taxon>Ecdysozoa</taxon>
        <taxon>Arthropoda</taxon>
        <taxon>Crustacea</taxon>
        <taxon>Branchiopoda</taxon>
        <taxon>Diplostraca</taxon>
        <taxon>Cladocera</taxon>
        <taxon>Anomopoda</taxon>
        <taxon>Daphniidae</taxon>
        <taxon>Daphnia</taxon>
        <taxon>Daphnia similis group</taxon>
    </lineage>
</organism>
<keyword evidence="1" id="KW-0472">Membrane</keyword>
<keyword evidence="1" id="KW-1133">Transmembrane helix</keyword>
<feature type="transmembrane region" description="Helical" evidence="1">
    <location>
        <begin position="38"/>
        <end position="61"/>
    </location>
</feature>
<dbReference type="InterPro" id="IPR048365">
    <property type="entry name" value="TNP-like_RNaseH_N"/>
</dbReference>
<keyword evidence="1" id="KW-0812">Transmembrane</keyword>
<name>A0AAD5LM93_9CRUS</name>
<protein>
    <recommendedName>
        <fullName evidence="2">Transposable element P transposase-like RNase H domain-containing protein</fullName>
    </recommendedName>
</protein>
<feature type="domain" description="Transposable element P transposase-like RNase H" evidence="2">
    <location>
        <begin position="2"/>
        <end position="92"/>
    </location>
</feature>
<accession>A0AAD5LM93</accession>
<proteinExistence type="predicted"/>
<dbReference type="AlphaFoldDB" id="A0AAD5LM93"/>
<sequence>MKFDGLVDYGGDSTITNKSDKLADHALVMMFRCYRSKWVRLIAVYATSSATTSIVIQNIVVKAMKALEKKGAVVTNVVCDGHPTNKGVHRLFGVSGEMKNVTHYNKHPTNQDEKIYFLFDVPHIMTCIRNHIFTHKFVQVNTLLIRFRKLILKKC</sequence>